<keyword evidence="1" id="KW-0812">Transmembrane</keyword>
<dbReference type="Proteomes" id="UP000764045">
    <property type="component" value="Unassembled WGS sequence"/>
</dbReference>
<feature type="transmembrane region" description="Helical" evidence="1">
    <location>
        <begin position="117"/>
        <end position="137"/>
    </location>
</feature>
<sequence length="398" mass="45426">MIEKEALSSAFFYAGMVIAFFGSLNPWFLWPLGSYYIIISAMFIMMSMLVEATSSNKIYTNTTFLLPVFAFAVLSCYQLVVNNGNVGGYIANVFHIIVFLSLFRIGTDKLKKMMDIITRLMTLLLVPSMLWFFLYLIGFPLPSQDAEFNDSFYTFTNYYLFLLDDRSLMSIVPRFHSVFLEPSHLGVATNLLLLTQCGKWRKPQNVVLLVATIMTFSLEAYILLIVLFFLSYWVQKKNFIKKLIATVIVMAASIAAAFFYNGGDNVFHDLILLRLEVDDGEIAGNNRVTADFDSDYSQYLQSSDILFGREMDYSFGNAGYKVFFYENGLVGILLLIVFYTAALMHHKNKRALIAALALALLDFIARAFPLWYSNFIPVYFMAMAFELPITLQTKRDEP</sequence>
<feature type="transmembrane region" description="Helical" evidence="1">
    <location>
        <begin position="7"/>
        <end position="28"/>
    </location>
</feature>
<feature type="transmembrane region" description="Helical" evidence="1">
    <location>
        <begin position="351"/>
        <end position="368"/>
    </location>
</feature>
<dbReference type="RefSeq" id="WP_205109379.1">
    <property type="nucleotide sequence ID" value="NZ_JACJJL010000011.1"/>
</dbReference>
<evidence type="ECO:0008006" key="4">
    <source>
        <dbReference type="Google" id="ProtNLM"/>
    </source>
</evidence>
<dbReference type="AlphaFoldDB" id="A0A939B4S7"/>
<comment type="caution">
    <text evidence="2">The sequence shown here is derived from an EMBL/GenBank/DDBJ whole genome shotgun (WGS) entry which is preliminary data.</text>
</comment>
<keyword evidence="1" id="KW-0472">Membrane</keyword>
<protein>
    <recommendedName>
        <fullName evidence="4">O-antigen polymerase</fullName>
    </recommendedName>
</protein>
<gene>
    <name evidence="2" type="ORF">H6B30_07990</name>
</gene>
<feature type="transmembrane region" description="Helical" evidence="1">
    <location>
        <begin position="243"/>
        <end position="260"/>
    </location>
</feature>
<feature type="transmembrane region" description="Helical" evidence="1">
    <location>
        <begin position="34"/>
        <end position="52"/>
    </location>
</feature>
<feature type="transmembrane region" description="Helical" evidence="1">
    <location>
        <begin position="206"/>
        <end position="231"/>
    </location>
</feature>
<evidence type="ECO:0000313" key="2">
    <source>
        <dbReference type="EMBL" id="MBM6661689.1"/>
    </source>
</evidence>
<evidence type="ECO:0000256" key="1">
    <source>
        <dbReference type="SAM" id="Phobius"/>
    </source>
</evidence>
<keyword evidence="3" id="KW-1185">Reference proteome</keyword>
<name>A0A939B4S7_9BACT</name>
<feature type="transmembrane region" description="Helical" evidence="1">
    <location>
        <begin position="86"/>
        <end position="105"/>
    </location>
</feature>
<accession>A0A939B4S7</accession>
<evidence type="ECO:0000313" key="3">
    <source>
        <dbReference type="Proteomes" id="UP000764045"/>
    </source>
</evidence>
<proteinExistence type="predicted"/>
<feature type="transmembrane region" description="Helical" evidence="1">
    <location>
        <begin position="64"/>
        <end position="80"/>
    </location>
</feature>
<organism evidence="2 3">
    <name type="scientific">Marseilla massiliensis</name>
    <dbReference type="NCBI Taxonomy" id="1841864"/>
    <lineage>
        <taxon>Bacteria</taxon>
        <taxon>Pseudomonadati</taxon>
        <taxon>Bacteroidota</taxon>
        <taxon>Bacteroidia</taxon>
        <taxon>Bacteroidales</taxon>
        <taxon>Prevotellaceae</taxon>
        <taxon>Marseilla</taxon>
    </lineage>
</organism>
<dbReference type="EMBL" id="JACJJL010000011">
    <property type="protein sequence ID" value="MBM6661689.1"/>
    <property type="molecule type" value="Genomic_DNA"/>
</dbReference>
<reference evidence="2 3" key="1">
    <citation type="journal article" date="2021" name="Sci. Rep.">
        <title>The distribution of antibiotic resistance genes in chicken gut microbiota commensals.</title>
        <authorList>
            <person name="Juricova H."/>
            <person name="Matiasovicova J."/>
            <person name="Kubasova T."/>
            <person name="Cejkova D."/>
            <person name="Rychlik I."/>
        </authorList>
    </citation>
    <scope>NUCLEOTIDE SEQUENCE [LARGE SCALE GENOMIC DNA]</scope>
    <source>
        <strain evidence="2 3">An819</strain>
    </source>
</reference>
<keyword evidence="1" id="KW-1133">Transmembrane helix</keyword>
<feature type="transmembrane region" description="Helical" evidence="1">
    <location>
        <begin position="322"/>
        <end position="344"/>
    </location>
</feature>